<evidence type="ECO:0000256" key="1">
    <source>
        <dbReference type="SAM" id="MobiDB-lite"/>
    </source>
</evidence>
<gene>
    <name evidence="2" type="ORF">NCTC11466_01016</name>
</gene>
<reference evidence="2 3" key="1">
    <citation type="submission" date="2018-12" db="EMBL/GenBank/DDBJ databases">
        <authorList>
            <consortium name="Pathogen Informatics"/>
        </authorList>
    </citation>
    <scope>NUCLEOTIDE SEQUENCE [LARGE SCALE GENOMIC DNA]</scope>
    <source>
        <strain evidence="2 3">NCTC11466</strain>
    </source>
</reference>
<feature type="region of interest" description="Disordered" evidence="1">
    <location>
        <begin position="321"/>
        <end position="346"/>
    </location>
</feature>
<dbReference type="EMBL" id="LR134201">
    <property type="protein sequence ID" value="VEB95877.1"/>
    <property type="molecule type" value="Genomic_DNA"/>
</dbReference>
<dbReference type="PANTHER" id="PTHR43123:SF4">
    <property type="entry name" value="POLYSACCHARIDE DEACETYLASE"/>
    <property type="match status" value="1"/>
</dbReference>
<accession>A0A447UYT2</accession>
<dbReference type="AlphaFoldDB" id="A0A447UYT2"/>
<dbReference type="Gene3D" id="3.20.20.370">
    <property type="entry name" value="Glycoside hydrolase/deacetylase"/>
    <property type="match status" value="1"/>
</dbReference>
<dbReference type="Proteomes" id="UP000274122">
    <property type="component" value="Chromosome"/>
</dbReference>
<dbReference type="InterPro" id="IPR011330">
    <property type="entry name" value="Glyco_hydro/deAcase_b/a-brl"/>
</dbReference>
<dbReference type="GO" id="GO:0005975">
    <property type="term" value="P:carbohydrate metabolic process"/>
    <property type="evidence" value="ECO:0007669"/>
    <property type="project" value="InterPro"/>
</dbReference>
<protein>
    <submittedName>
        <fullName evidence="2">Putative urate catabolism protein</fullName>
    </submittedName>
</protein>
<evidence type="ECO:0000313" key="2">
    <source>
        <dbReference type="EMBL" id="VEB95877.1"/>
    </source>
</evidence>
<evidence type="ECO:0000313" key="3">
    <source>
        <dbReference type="Proteomes" id="UP000274122"/>
    </source>
</evidence>
<proteinExistence type="predicted"/>
<name>A0A447UYT2_9ENTR</name>
<dbReference type="KEGG" id="clap:NCTC11466_01016"/>
<dbReference type="PANTHER" id="PTHR43123">
    <property type="entry name" value="POLYSACCHARIDE DEACETYLASE-RELATED"/>
    <property type="match status" value="1"/>
</dbReference>
<sequence length="370" mass="42010">MTTPDWMYQLNHHQRYDYHGPEDLPDYRWPGNKRLAVYVAMNLEHFSFGCSEGAKLSQAANKLDILNYSWRDYGNRVGGWHLADLFQQLELPASVICNTSILDYCPQLLERWMANGQSELIAHGHTNSERQGELDVRAENEMIAMCQQRLSGWSGKSVEGWLSPWISESQDTPDLLRHNGFSYTLNWAHDDRPVTFSTRHGELLSVPYPQEINDIPTIIPNGASAELFCQMMLDQLAEMLARSEQQTLVMGIALHPYIVGQPFRFWHLKKALATLAGQRDRFWLTTPRRDCQTPQSAGQSLINPPGNGVARAWSTTALQGRRVGRKTAPAYCHPGRQRRRSSRPDPPAALALCAARLQLSPLPFFDRSLL</sequence>
<organism evidence="2 3">
    <name type="scientific">Cedecea lapagei</name>
    <dbReference type="NCBI Taxonomy" id="158823"/>
    <lineage>
        <taxon>Bacteria</taxon>
        <taxon>Pseudomonadati</taxon>
        <taxon>Pseudomonadota</taxon>
        <taxon>Gammaproteobacteria</taxon>
        <taxon>Enterobacterales</taxon>
        <taxon>Enterobacteriaceae</taxon>
        <taxon>Cedecea</taxon>
    </lineage>
</organism>
<keyword evidence="3" id="KW-1185">Reference proteome</keyword>
<dbReference type="SUPFAM" id="SSF88713">
    <property type="entry name" value="Glycoside hydrolase/deacetylase"/>
    <property type="match status" value="1"/>
</dbReference>